<evidence type="ECO:0000313" key="8">
    <source>
        <dbReference type="Proteomes" id="UP001153292"/>
    </source>
</evidence>
<comment type="catalytic activity">
    <reaction evidence="6">
        <text>glutathione = L-cysteinylglycine + 5-oxo-L-proline</text>
        <dbReference type="Rhea" id="RHEA:47724"/>
        <dbReference type="ChEBI" id="CHEBI:57925"/>
        <dbReference type="ChEBI" id="CHEBI:58402"/>
        <dbReference type="ChEBI" id="CHEBI:61694"/>
        <dbReference type="EC" id="4.3.2.7"/>
    </reaction>
</comment>
<dbReference type="SUPFAM" id="SSF110857">
    <property type="entry name" value="Gamma-glutamyl cyclotransferase-like"/>
    <property type="match status" value="1"/>
</dbReference>
<name>A0ABN8B0G9_CHISP</name>
<dbReference type="Pfam" id="PF04752">
    <property type="entry name" value="ChaC"/>
    <property type="match status" value="1"/>
</dbReference>
<proteinExistence type="inferred from homology"/>
<accession>A0ABN8B0G9</accession>
<comment type="function">
    <text evidence="5">Catalyzes the cleavage of glutathione into 5-oxo-L-proline and a Cys-Gly dipeptide. Acts specifically on glutathione, but not on other gamma-glutamyl peptides.</text>
</comment>
<dbReference type="Proteomes" id="UP001153292">
    <property type="component" value="Chromosome 20"/>
</dbReference>
<evidence type="ECO:0000256" key="2">
    <source>
        <dbReference type="ARBA" id="ARBA00012344"/>
    </source>
</evidence>
<dbReference type="InterPro" id="IPR006840">
    <property type="entry name" value="ChaC"/>
</dbReference>
<evidence type="ECO:0000256" key="4">
    <source>
        <dbReference type="ARBA" id="ARBA00043195"/>
    </source>
</evidence>
<sequence length="184" mass="20924">MWIFGYGSLVWKVDFTYELKVVGYITGYLRRFYQHSIDHRGVPEKPGRVVTLIPSDDTTSKVWGVAYKIGENDIDEVTKHLDFREKNGYSKKTVTFHPDDQTKTPFNLTIYIATEENQSFAGPASIEDIAKQVVSCQGPSGPNKEYVYNLAKAMRQLAPHINDEHLFALEAALKKLDPDDLKHS</sequence>
<reference evidence="7" key="1">
    <citation type="submission" date="2021-12" db="EMBL/GenBank/DDBJ databases">
        <authorList>
            <person name="King R."/>
        </authorList>
    </citation>
    <scope>NUCLEOTIDE SEQUENCE</scope>
</reference>
<dbReference type="InterPro" id="IPR013024">
    <property type="entry name" value="GGCT-like"/>
</dbReference>
<dbReference type="EMBL" id="OU963913">
    <property type="protein sequence ID" value="CAH0402323.1"/>
    <property type="molecule type" value="Genomic_DNA"/>
</dbReference>
<keyword evidence="8" id="KW-1185">Reference proteome</keyword>
<evidence type="ECO:0000256" key="5">
    <source>
        <dbReference type="ARBA" id="ARBA00045227"/>
    </source>
</evidence>
<comment type="similarity">
    <text evidence="1">Belongs to the gamma-glutamylcyclotransferase family. ChaC subfamily.</text>
</comment>
<evidence type="ECO:0000256" key="1">
    <source>
        <dbReference type="ARBA" id="ARBA00009662"/>
    </source>
</evidence>
<dbReference type="CDD" id="cd06661">
    <property type="entry name" value="GGCT_like"/>
    <property type="match status" value="1"/>
</dbReference>
<evidence type="ECO:0000313" key="7">
    <source>
        <dbReference type="EMBL" id="CAH0402323.1"/>
    </source>
</evidence>
<evidence type="ECO:0000256" key="6">
    <source>
        <dbReference type="ARBA" id="ARBA00048073"/>
    </source>
</evidence>
<protein>
    <recommendedName>
        <fullName evidence="2">glutathione-specific gamma-glutamylcyclotransferase</fullName>
        <ecNumber evidence="2">4.3.2.7</ecNumber>
    </recommendedName>
    <alternativeName>
        <fullName evidence="4">Cation transport regulator-like protein 2</fullName>
    </alternativeName>
</protein>
<evidence type="ECO:0000256" key="3">
    <source>
        <dbReference type="ARBA" id="ARBA00023239"/>
    </source>
</evidence>
<dbReference type="Gene3D" id="3.10.490.10">
    <property type="entry name" value="Gamma-glutamyl cyclotransferase-like"/>
    <property type="match status" value="1"/>
</dbReference>
<dbReference type="EC" id="4.3.2.7" evidence="2"/>
<dbReference type="InterPro" id="IPR036568">
    <property type="entry name" value="GGCT-like_sf"/>
</dbReference>
<keyword evidence="3" id="KW-0456">Lyase</keyword>
<organism evidence="7 8">
    <name type="scientific">Chilo suppressalis</name>
    <name type="common">Asiatic rice borer moth</name>
    <dbReference type="NCBI Taxonomy" id="168631"/>
    <lineage>
        <taxon>Eukaryota</taxon>
        <taxon>Metazoa</taxon>
        <taxon>Ecdysozoa</taxon>
        <taxon>Arthropoda</taxon>
        <taxon>Hexapoda</taxon>
        <taxon>Insecta</taxon>
        <taxon>Pterygota</taxon>
        <taxon>Neoptera</taxon>
        <taxon>Endopterygota</taxon>
        <taxon>Lepidoptera</taxon>
        <taxon>Glossata</taxon>
        <taxon>Ditrysia</taxon>
        <taxon>Pyraloidea</taxon>
        <taxon>Crambidae</taxon>
        <taxon>Crambinae</taxon>
        <taxon>Chilo</taxon>
    </lineage>
</organism>
<gene>
    <name evidence="7" type="ORF">CHILSU_LOCUS5567</name>
</gene>
<dbReference type="PANTHER" id="PTHR12192:SF2">
    <property type="entry name" value="GLUTATHIONE-SPECIFIC GAMMA-GLUTAMYLCYCLOTRANSFERASE 2"/>
    <property type="match status" value="1"/>
</dbReference>
<dbReference type="PANTHER" id="PTHR12192">
    <property type="entry name" value="CATION TRANSPORT PROTEIN CHAC-RELATED"/>
    <property type="match status" value="1"/>
</dbReference>